<dbReference type="Proteomes" id="UP001270362">
    <property type="component" value="Unassembled WGS sequence"/>
</dbReference>
<keyword evidence="2" id="KW-1133">Transmembrane helix</keyword>
<evidence type="ECO:0000313" key="3">
    <source>
        <dbReference type="EMBL" id="KAK3682068.1"/>
    </source>
</evidence>
<keyword evidence="2" id="KW-0812">Transmembrane</keyword>
<comment type="caution">
    <text evidence="3">The sequence shown here is derived from an EMBL/GenBank/DDBJ whole genome shotgun (WGS) entry which is preliminary data.</text>
</comment>
<feature type="transmembrane region" description="Helical" evidence="2">
    <location>
        <begin position="123"/>
        <end position="146"/>
    </location>
</feature>
<dbReference type="AlphaFoldDB" id="A0AAE1C7Q8"/>
<accession>A0AAE1C7Q8</accession>
<feature type="region of interest" description="Disordered" evidence="1">
    <location>
        <begin position="22"/>
        <end position="46"/>
    </location>
</feature>
<keyword evidence="2" id="KW-0472">Membrane</keyword>
<keyword evidence="4" id="KW-1185">Reference proteome</keyword>
<gene>
    <name evidence="3" type="ORF">B0T22DRAFT_275196</name>
</gene>
<protein>
    <submittedName>
        <fullName evidence="3">Uncharacterized protein</fullName>
    </submittedName>
</protein>
<evidence type="ECO:0000256" key="1">
    <source>
        <dbReference type="SAM" id="MobiDB-lite"/>
    </source>
</evidence>
<evidence type="ECO:0000256" key="2">
    <source>
        <dbReference type="SAM" id="Phobius"/>
    </source>
</evidence>
<dbReference type="EMBL" id="JAULSO010000005">
    <property type="protein sequence ID" value="KAK3682068.1"/>
    <property type="molecule type" value="Genomic_DNA"/>
</dbReference>
<sequence length="230" mass="26290">MDITLPIITQIILATNDIEMREPRLRNEARPSSPPDDDNDTPIREPPPVSGPVDLAVFGKWIHDSIPQEILNECVIELRADAFQMMGEHINILLDNLSVVDIEMRFEVPAEDIVREFAHDDRYLYNPLLLLIVAFLALACRMRVVARYLMDNRRFREGQQCESVVTTFKGVASVMLLARDIVKASMRDNMGAEDAEVFFKEELKTVHKHLWAVGRFWPVLSNTYADVLIG</sequence>
<name>A0AAE1C7Q8_9PEZI</name>
<organism evidence="3 4">
    <name type="scientific">Podospora appendiculata</name>
    <dbReference type="NCBI Taxonomy" id="314037"/>
    <lineage>
        <taxon>Eukaryota</taxon>
        <taxon>Fungi</taxon>
        <taxon>Dikarya</taxon>
        <taxon>Ascomycota</taxon>
        <taxon>Pezizomycotina</taxon>
        <taxon>Sordariomycetes</taxon>
        <taxon>Sordariomycetidae</taxon>
        <taxon>Sordariales</taxon>
        <taxon>Podosporaceae</taxon>
        <taxon>Podospora</taxon>
    </lineage>
</organism>
<proteinExistence type="predicted"/>
<reference evidence="3" key="2">
    <citation type="submission" date="2023-06" db="EMBL/GenBank/DDBJ databases">
        <authorList>
            <consortium name="Lawrence Berkeley National Laboratory"/>
            <person name="Haridas S."/>
            <person name="Hensen N."/>
            <person name="Bonometti L."/>
            <person name="Westerberg I."/>
            <person name="Brannstrom I.O."/>
            <person name="Guillou S."/>
            <person name="Cros-Aarteil S."/>
            <person name="Calhoun S."/>
            <person name="Kuo A."/>
            <person name="Mondo S."/>
            <person name="Pangilinan J."/>
            <person name="Riley R."/>
            <person name="Labutti K."/>
            <person name="Andreopoulos B."/>
            <person name="Lipzen A."/>
            <person name="Chen C."/>
            <person name="Yanf M."/>
            <person name="Daum C."/>
            <person name="Ng V."/>
            <person name="Clum A."/>
            <person name="Steindorff A."/>
            <person name="Ohm R."/>
            <person name="Martin F."/>
            <person name="Silar P."/>
            <person name="Natvig D."/>
            <person name="Lalanne C."/>
            <person name="Gautier V."/>
            <person name="Ament-Velasquez S.L."/>
            <person name="Kruys A."/>
            <person name="Hutchinson M.I."/>
            <person name="Powell A.J."/>
            <person name="Barry K."/>
            <person name="Miller A.N."/>
            <person name="Grigoriev I.V."/>
            <person name="Debuchy R."/>
            <person name="Gladieux P."/>
            <person name="Thoren M.H."/>
            <person name="Johannesson H."/>
        </authorList>
    </citation>
    <scope>NUCLEOTIDE SEQUENCE</scope>
    <source>
        <strain evidence="3">CBS 314.62</strain>
    </source>
</reference>
<reference evidence="3" key="1">
    <citation type="journal article" date="2023" name="Mol. Phylogenet. Evol.">
        <title>Genome-scale phylogeny and comparative genomics of the fungal order Sordariales.</title>
        <authorList>
            <person name="Hensen N."/>
            <person name="Bonometti L."/>
            <person name="Westerberg I."/>
            <person name="Brannstrom I.O."/>
            <person name="Guillou S."/>
            <person name="Cros-Aarteil S."/>
            <person name="Calhoun S."/>
            <person name="Haridas S."/>
            <person name="Kuo A."/>
            <person name="Mondo S."/>
            <person name="Pangilinan J."/>
            <person name="Riley R."/>
            <person name="LaButti K."/>
            <person name="Andreopoulos B."/>
            <person name="Lipzen A."/>
            <person name="Chen C."/>
            <person name="Yan M."/>
            <person name="Daum C."/>
            <person name="Ng V."/>
            <person name="Clum A."/>
            <person name="Steindorff A."/>
            <person name="Ohm R.A."/>
            <person name="Martin F."/>
            <person name="Silar P."/>
            <person name="Natvig D.O."/>
            <person name="Lalanne C."/>
            <person name="Gautier V."/>
            <person name="Ament-Velasquez S.L."/>
            <person name="Kruys A."/>
            <person name="Hutchinson M.I."/>
            <person name="Powell A.J."/>
            <person name="Barry K."/>
            <person name="Miller A.N."/>
            <person name="Grigoriev I.V."/>
            <person name="Debuchy R."/>
            <person name="Gladieux P."/>
            <person name="Hiltunen Thoren M."/>
            <person name="Johannesson H."/>
        </authorList>
    </citation>
    <scope>NUCLEOTIDE SEQUENCE</scope>
    <source>
        <strain evidence="3">CBS 314.62</strain>
    </source>
</reference>
<evidence type="ECO:0000313" key="4">
    <source>
        <dbReference type="Proteomes" id="UP001270362"/>
    </source>
</evidence>